<feature type="chain" id="PRO_5012748517" evidence="2">
    <location>
        <begin position="21"/>
        <end position="823"/>
    </location>
</feature>
<keyword evidence="5" id="KW-1185">Reference proteome</keyword>
<dbReference type="RefSeq" id="WP_073305917.1">
    <property type="nucleotide sequence ID" value="NZ_FRAW01000035.1"/>
</dbReference>
<evidence type="ECO:0000259" key="3">
    <source>
        <dbReference type="Pfam" id="PF16151"/>
    </source>
</evidence>
<dbReference type="NCBIfam" id="TIGR04183">
    <property type="entry name" value="Por_Secre_tail"/>
    <property type="match status" value="1"/>
</dbReference>
<dbReference type="InterPro" id="IPR032339">
    <property type="entry name" value="DUF4859"/>
</dbReference>
<dbReference type="Proteomes" id="UP000184275">
    <property type="component" value="Unassembled WGS sequence"/>
</dbReference>
<accession>A0A1M6XXP8</accession>
<keyword evidence="2" id="KW-0732">Signal</keyword>
<feature type="domain" description="DUF4859" evidence="3">
    <location>
        <begin position="606"/>
        <end position="711"/>
    </location>
</feature>
<proteinExistence type="predicted"/>
<dbReference type="AlphaFoldDB" id="A0A1M6XXP8"/>
<feature type="region of interest" description="Disordered" evidence="1">
    <location>
        <begin position="526"/>
        <end position="581"/>
    </location>
</feature>
<organism evidence="4 5">
    <name type="scientific">Fibrobacter intestinalis</name>
    <dbReference type="NCBI Taxonomy" id="28122"/>
    <lineage>
        <taxon>Bacteria</taxon>
        <taxon>Pseudomonadati</taxon>
        <taxon>Fibrobacterota</taxon>
        <taxon>Fibrobacteria</taxon>
        <taxon>Fibrobacterales</taxon>
        <taxon>Fibrobacteraceae</taxon>
        <taxon>Fibrobacter</taxon>
    </lineage>
</organism>
<evidence type="ECO:0000313" key="4">
    <source>
        <dbReference type="EMBL" id="SHL10618.1"/>
    </source>
</evidence>
<evidence type="ECO:0000313" key="5">
    <source>
        <dbReference type="Proteomes" id="UP000184275"/>
    </source>
</evidence>
<gene>
    <name evidence="4" type="ORF">SAMN05720469_13532</name>
</gene>
<protein>
    <submittedName>
        <fullName evidence="4">Por secretion system C-terminal sorting domain-containing protein</fullName>
    </submittedName>
</protein>
<dbReference type="EMBL" id="FRAW01000035">
    <property type="protein sequence ID" value="SHL10618.1"/>
    <property type="molecule type" value="Genomic_DNA"/>
</dbReference>
<sequence>MKSRNLFALMLAGSFSWTFAANGDAYVWPGYRSDLDYDTKTHIGVVQPPTQFNNNCSGVTGKKAGKWWALYWGTDRDSRITDVTIDSILKKYDTDFSYLYDTLGWAPDAQAQDGKYSAIYYYGSGTCAGGSKTDTTGGWQTYIADYTAVAASFYPLYSFNTSCPYRDRVAQMDAMIHEGIHSMTNAYPGAKDAHWFQEAGNTWIQQDMFSHRNAVYSGMGFLNAATVIAPFMPIETYSGWLIDGTFGGPGGGADNGGVTGRNQRSLLGGAQYSNIFPTFLGTWLGTGSVRWIYGNAYGKTKYLLETYALNEGLGIEGTRRLITEFRAKLALLDMKEWSNEIKNLLNQNFGSNTYWEQDYWDNGNYSYTWKMTPYQTVTASGEYLVPNQDITPGWSGANYIPLKVQSGSKQVTVTFYPNGSNSNNTNMNFLICYRATDGTPVYSEPITGEGSVTLRLDKTPSSTNGAQMVFAVVVNTDYQYTNNTDIRTKHFDYKLKLEEGISGAGDAYTKYYNDFKLDYDWNSLPGSSSSGNSSSSSSRPGSSSSAPSSSSSVPSSSSSVPSSSSTTPSSSSSYTPSSSSISSSSEVAETVVLSYDVNITLPIDDNYAGVKFGLNLSQVSSALGLSTADMQQATYFAINHDTQAKNTNSTANAPGHWFDSKGNVVDYGESAMIYSEFQFDKDSAVVGHYPNRVSNGDSYSFQQGFTYNGKTVLYKVTVKITNEIGNGGATTALMYGISGPATHFSLRNKRGILDIQYTLPNKDNVKISLFNAYGALLTYEITPLQNAGTHQHQFDLRNMPQGTYIVKLTTGSYREARSVTISK</sequence>
<evidence type="ECO:0000256" key="2">
    <source>
        <dbReference type="SAM" id="SignalP"/>
    </source>
</evidence>
<dbReference type="InterPro" id="IPR026444">
    <property type="entry name" value="Secre_tail"/>
</dbReference>
<reference evidence="5" key="1">
    <citation type="submission" date="2016-11" db="EMBL/GenBank/DDBJ databases">
        <authorList>
            <person name="Varghese N."/>
            <person name="Submissions S."/>
        </authorList>
    </citation>
    <scope>NUCLEOTIDE SEQUENCE [LARGE SCALE GENOMIC DNA]</scope>
    <source>
        <strain evidence="5">UWOS</strain>
    </source>
</reference>
<evidence type="ECO:0000256" key="1">
    <source>
        <dbReference type="SAM" id="MobiDB-lite"/>
    </source>
</evidence>
<feature type="signal peptide" evidence="2">
    <location>
        <begin position="1"/>
        <end position="20"/>
    </location>
</feature>
<dbReference type="Pfam" id="PF16151">
    <property type="entry name" value="DUF4859"/>
    <property type="match status" value="1"/>
</dbReference>
<name>A0A1M6XXP8_9BACT</name>